<reference evidence="4" key="1">
    <citation type="submission" date="2016-06" db="EMBL/GenBank/DDBJ databases">
        <title>Parallel loss of symbiosis genes in relatives of nitrogen-fixing non-legume Parasponia.</title>
        <authorList>
            <person name="Van Velzen R."/>
            <person name="Holmer R."/>
            <person name="Bu F."/>
            <person name="Rutten L."/>
            <person name="Van Zeijl A."/>
            <person name="Liu W."/>
            <person name="Santuari L."/>
            <person name="Cao Q."/>
            <person name="Sharma T."/>
            <person name="Shen D."/>
            <person name="Roswanjaya Y."/>
            <person name="Wardhani T."/>
            <person name="Kalhor M.S."/>
            <person name="Jansen J."/>
            <person name="Van den Hoogen J."/>
            <person name="Gungor B."/>
            <person name="Hartog M."/>
            <person name="Hontelez J."/>
            <person name="Verver J."/>
            <person name="Yang W.-C."/>
            <person name="Schijlen E."/>
            <person name="Repin R."/>
            <person name="Schilthuizen M."/>
            <person name="Schranz E."/>
            <person name="Heidstra R."/>
            <person name="Miyata K."/>
            <person name="Fedorova E."/>
            <person name="Kohlen W."/>
            <person name="Bisseling T."/>
            <person name="Smit S."/>
            <person name="Geurts R."/>
        </authorList>
    </citation>
    <scope>NUCLEOTIDE SEQUENCE [LARGE SCALE GENOMIC DNA]</scope>
    <source>
        <strain evidence="4">cv. WU1-14</strain>
    </source>
</reference>
<dbReference type="Proteomes" id="UP000237105">
    <property type="component" value="Unassembled WGS sequence"/>
</dbReference>
<dbReference type="PANTHER" id="PTHR36374:SF1">
    <property type="entry name" value="OS01G0969000 PROTEIN"/>
    <property type="match status" value="1"/>
</dbReference>
<evidence type="ECO:0000256" key="2">
    <source>
        <dbReference type="SAM" id="Phobius"/>
    </source>
</evidence>
<dbReference type="STRING" id="3476.A0A2P5CI17"/>
<comment type="caution">
    <text evidence="3">The sequence shown here is derived from an EMBL/GenBank/DDBJ whole genome shotgun (WGS) entry which is preliminary data.</text>
</comment>
<evidence type="ECO:0000313" key="3">
    <source>
        <dbReference type="EMBL" id="PON60702.1"/>
    </source>
</evidence>
<dbReference type="OrthoDB" id="1892038at2759"/>
<keyword evidence="4" id="KW-1185">Reference proteome</keyword>
<organism evidence="3 4">
    <name type="scientific">Parasponia andersonii</name>
    <name type="common">Sponia andersonii</name>
    <dbReference type="NCBI Taxonomy" id="3476"/>
    <lineage>
        <taxon>Eukaryota</taxon>
        <taxon>Viridiplantae</taxon>
        <taxon>Streptophyta</taxon>
        <taxon>Embryophyta</taxon>
        <taxon>Tracheophyta</taxon>
        <taxon>Spermatophyta</taxon>
        <taxon>Magnoliopsida</taxon>
        <taxon>eudicotyledons</taxon>
        <taxon>Gunneridae</taxon>
        <taxon>Pentapetalae</taxon>
        <taxon>rosids</taxon>
        <taxon>fabids</taxon>
        <taxon>Rosales</taxon>
        <taxon>Cannabaceae</taxon>
        <taxon>Parasponia</taxon>
    </lineage>
</organism>
<accession>A0A2P5CI17</accession>
<protein>
    <recommendedName>
        <fullName evidence="5">Transmembrane protein</fullName>
    </recommendedName>
</protein>
<dbReference type="GO" id="GO:0009507">
    <property type="term" value="C:chloroplast"/>
    <property type="evidence" value="ECO:0007669"/>
    <property type="project" value="TreeGrafter"/>
</dbReference>
<evidence type="ECO:0008006" key="5">
    <source>
        <dbReference type="Google" id="ProtNLM"/>
    </source>
</evidence>
<evidence type="ECO:0000256" key="1">
    <source>
        <dbReference type="SAM" id="MobiDB-lite"/>
    </source>
</evidence>
<keyword evidence="2" id="KW-1133">Transmembrane helix</keyword>
<sequence length="136" mass="15444">MAENTEIVTKPVNPEEPGNVFSLFPKFKLQLPFFKQDPKPVSVNEGERREAMAVDDEGNGRESWKPGMVRFPKAQVVVPPPVAVENEETGKTSNPVILWQVYALGGFLVLRWILARWKERKGQKEYSSDEDQQSAE</sequence>
<dbReference type="EMBL" id="JXTB01000128">
    <property type="protein sequence ID" value="PON60702.1"/>
    <property type="molecule type" value="Genomic_DNA"/>
</dbReference>
<feature type="compositionally biased region" description="Basic and acidic residues" evidence="1">
    <location>
        <begin position="45"/>
        <end position="64"/>
    </location>
</feature>
<dbReference type="AlphaFoldDB" id="A0A2P5CI17"/>
<gene>
    <name evidence="3" type="ORF">PanWU01x14_151200</name>
</gene>
<keyword evidence="2" id="KW-0812">Transmembrane</keyword>
<proteinExistence type="predicted"/>
<evidence type="ECO:0000313" key="4">
    <source>
        <dbReference type="Proteomes" id="UP000237105"/>
    </source>
</evidence>
<name>A0A2P5CI17_PARAD</name>
<dbReference type="PANTHER" id="PTHR36374">
    <property type="entry name" value="OS01G0969000 PROTEIN"/>
    <property type="match status" value="1"/>
</dbReference>
<feature type="region of interest" description="Disordered" evidence="1">
    <location>
        <begin position="40"/>
        <end position="66"/>
    </location>
</feature>
<feature type="transmembrane region" description="Helical" evidence="2">
    <location>
        <begin position="96"/>
        <end position="114"/>
    </location>
</feature>
<keyword evidence="2" id="KW-0472">Membrane</keyword>